<dbReference type="EMBL" id="AZHW01000785">
    <property type="protein sequence ID" value="ETW96455.1"/>
    <property type="molecule type" value="Genomic_DNA"/>
</dbReference>
<dbReference type="PIRSF" id="PIRSF015582">
    <property type="entry name" value="Cit_lyase_B"/>
    <property type="match status" value="1"/>
</dbReference>
<evidence type="ECO:0000259" key="6">
    <source>
        <dbReference type="Pfam" id="PF03328"/>
    </source>
</evidence>
<gene>
    <name evidence="7" type="ORF">ETSY1_26565</name>
</gene>
<dbReference type="InterPro" id="IPR005000">
    <property type="entry name" value="Aldolase/citrate-lyase_domain"/>
</dbReference>
<dbReference type="Pfam" id="PF03328">
    <property type="entry name" value="HpcH_HpaI"/>
    <property type="match status" value="1"/>
</dbReference>
<sequence>MRIYRSFLFAPGNRPRFVEKVAHCGADAVILDLEDAVPIAEKEATRQAVREALTAITNCPVYVRINPLVAATSFSQAIGEADLQAIVCSELAGVILPKTERASEAQQAESILSDLESERGLTPGEIDLIPIIETALGVHNAFDIASAGTRIKRLSFGAGDFTRDIGVRWSRREVESQYARSALVIASRAAGIEAPLDSVWIDIRDLRGLARSARLVKQLGFQGKMAIHPTQVDPINTAFSPTPDELENAKRVVAAFEAAEVAGEASIQLDGQMIDYPIVEAAQRILNMADALEANRS</sequence>
<keyword evidence="3 5" id="KW-0460">Magnesium</keyword>
<dbReference type="PANTHER" id="PTHR32308:SF0">
    <property type="entry name" value="HPCH_HPAI ALDOLASE_CITRATE LYASE DOMAIN-CONTAINING PROTEIN"/>
    <property type="match status" value="1"/>
</dbReference>
<evidence type="ECO:0000256" key="2">
    <source>
        <dbReference type="ARBA" id="ARBA00022723"/>
    </source>
</evidence>
<evidence type="ECO:0000256" key="1">
    <source>
        <dbReference type="ARBA" id="ARBA00001946"/>
    </source>
</evidence>
<dbReference type="SUPFAM" id="SSF51621">
    <property type="entry name" value="Phosphoenolpyruvate/pyruvate domain"/>
    <property type="match status" value="1"/>
</dbReference>
<comment type="caution">
    <text evidence="7">The sequence shown here is derived from an EMBL/GenBank/DDBJ whole genome shotgun (WGS) entry which is preliminary data.</text>
</comment>
<dbReference type="GO" id="GO:0003824">
    <property type="term" value="F:catalytic activity"/>
    <property type="evidence" value="ECO:0007669"/>
    <property type="project" value="InterPro"/>
</dbReference>
<proteinExistence type="predicted"/>
<dbReference type="GO" id="GO:0006107">
    <property type="term" value="P:oxaloacetate metabolic process"/>
    <property type="evidence" value="ECO:0007669"/>
    <property type="project" value="TreeGrafter"/>
</dbReference>
<reference evidence="7 8" key="1">
    <citation type="journal article" date="2014" name="Nature">
        <title>An environmental bacterial taxon with a large and distinct metabolic repertoire.</title>
        <authorList>
            <person name="Wilson M.C."/>
            <person name="Mori T."/>
            <person name="Ruckert C."/>
            <person name="Uria A.R."/>
            <person name="Helf M.J."/>
            <person name="Takada K."/>
            <person name="Gernert C."/>
            <person name="Steffens U.A."/>
            <person name="Heycke N."/>
            <person name="Schmitt S."/>
            <person name="Rinke C."/>
            <person name="Helfrich E.J."/>
            <person name="Brachmann A.O."/>
            <person name="Gurgui C."/>
            <person name="Wakimoto T."/>
            <person name="Kracht M."/>
            <person name="Crusemann M."/>
            <person name="Hentschel U."/>
            <person name="Abe I."/>
            <person name="Matsunaga S."/>
            <person name="Kalinowski J."/>
            <person name="Takeyama H."/>
            <person name="Piel J."/>
        </authorList>
    </citation>
    <scope>NUCLEOTIDE SEQUENCE [LARGE SCALE GENOMIC DNA]</scope>
    <source>
        <strain evidence="8">TSY1</strain>
    </source>
</reference>
<dbReference type="InterPro" id="IPR011206">
    <property type="entry name" value="Citrate_lyase_beta/mcl1/mcl2"/>
</dbReference>
<keyword evidence="8" id="KW-1185">Reference proteome</keyword>
<accession>W4LFH0</accession>
<evidence type="ECO:0000256" key="4">
    <source>
        <dbReference type="PIRSR" id="PIRSR015582-1"/>
    </source>
</evidence>
<dbReference type="HOGENOM" id="CLU_044864_2_0_7"/>
<evidence type="ECO:0000313" key="8">
    <source>
        <dbReference type="Proteomes" id="UP000019141"/>
    </source>
</evidence>
<dbReference type="Proteomes" id="UP000019141">
    <property type="component" value="Unassembled WGS sequence"/>
</dbReference>
<comment type="cofactor">
    <cofactor evidence="1">
        <name>Mg(2+)</name>
        <dbReference type="ChEBI" id="CHEBI:18420"/>
    </cofactor>
</comment>
<feature type="binding site" evidence="4">
    <location>
        <position position="133"/>
    </location>
    <ligand>
        <name>substrate</name>
    </ligand>
</feature>
<evidence type="ECO:0000256" key="3">
    <source>
        <dbReference type="ARBA" id="ARBA00022842"/>
    </source>
</evidence>
<dbReference type="PATRIC" id="fig|1429438.4.peg.5070"/>
<protein>
    <recommendedName>
        <fullName evidence="6">HpcH/HpaI aldolase/citrate lyase domain-containing protein</fullName>
    </recommendedName>
</protein>
<dbReference type="InterPro" id="IPR015813">
    <property type="entry name" value="Pyrv/PenolPyrv_kinase-like_dom"/>
</dbReference>
<keyword evidence="2 5" id="KW-0479">Metal-binding</keyword>
<dbReference type="Gene3D" id="3.20.20.60">
    <property type="entry name" value="Phosphoenolpyruvate-binding domains"/>
    <property type="match status" value="1"/>
</dbReference>
<dbReference type="AlphaFoldDB" id="W4LFH0"/>
<evidence type="ECO:0000256" key="5">
    <source>
        <dbReference type="PIRSR" id="PIRSR015582-2"/>
    </source>
</evidence>
<dbReference type="PANTHER" id="PTHR32308">
    <property type="entry name" value="LYASE BETA SUBUNIT, PUTATIVE (AFU_ORTHOLOGUE AFUA_4G13030)-RELATED"/>
    <property type="match status" value="1"/>
</dbReference>
<feature type="binding site" evidence="5">
    <location>
        <position position="160"/>
    </location>
    <ligand>
        <name>Mg(2+)</name>
        <dbReference type="ChEBI" id="CHEBI:18420"/>
    </ligand>
</feature>
<organism evidence="7 8">
    <name type="scientific">Entotheonella factor</name>
    <dbReference type="NCBI Taxonomy" id="1429438"/>
    <lineage>
        <taxon>Bacteria</taxon>
        <taxon>Pseudomonadati</taxon>
        <taxon>Nitrospinota/Tectimicrobiota group</taxon>
        <taxon>Candidatus Tectimicrobiota</taxon>
        <taxon>Candidatus Entotheonellia</taxon>
        <taxon>Candidatus Entotheonellales</taxon>
        <taxon>Candidatus Entotheonellaceae</taxon>
        <taxon>Candidatus Entotheonella</taxon>
    </lineage>
</organism>
<name>W4LFH0_ENTF1</name>
<feature type="domain" description="HpcH/HpaI aldolase/citrate lyase" evidence="6">
    <location>
        <begin position="5"/>
        <end position="229"/>
    </location>
</feature>
<dbReference type="GO" id="GO:0000287">
    <property type="term" value="F:magnesium ion binding"/>
    <property type="evidence" value="ECO:0007669"/>
    <property type="project" value="TreeGrafter"/>
</dbReference>
<feature type="binding site" evidence="5">
    <location>
        <position position="133"/>
    </location>
    <ligand>
        <name>Mg(2+)</name>
        <dbReference type="ChEBI" id="CHEBI:18420"/>
    </ligand>
</feature>
<evidence type="ECO:0000313" key="7">
    <source>
        <dbReference type="EMBL" id="ETW96455.1"/>
    </source>
</evidence>
<feature type="binding site" evidence="4">
    <location>
        <position position="64"/>
    </location>
    <ligand>
        <name>substrate</name>
    </ligand>
</feature>
<dbReference type="InterPro" id="IPR040442">
    <property type="entry name" value="Pyrv_kinase-like_dom_sf"/>
</dbReference>